<gene>
    <name evidence="1" type="ORF">JAZ04_04550</name>
</gene>
<proteinExistence type="predicted"/>
<dbReference type="EMBL" id="JAEPDI010000001">
    <property type="protein sequence ID" value="MCG7938115.1"/>
    <property type="molecule type" value="Genomic_DNA"/>
</dbReference>
<evidence type="ECO:0000313" key="1">
    <source>
        <dbReference type="EMBL" id="MCG7938115.1"/>
    </source>
</evidence>
<accession>A0A9E4K3J9</accession>
<dbReference type="Proteomes" id="UP000886687">
    <property type="component" value="Unassembled WGS sequence"/>
</dbReference>
<comment type="caution">
    <text evidence="1">The sequence shown here is derived from an EMBL/GenBank/DDBJ whole genome shotgun (WGS) entry which is preliminary data.</text>
</comment>
<protein>
    <submittedName>
        <fullName evidence="1">Uncharacterized protein</fullName>
    </submittedName>
</protein>
<dbReference type="AlphaFoldDB" id="A0A9E4K3J9"/>
<evidence type="ECO:0000313" key="2">
    <source>
        <dbReference type="Proteomes" id="UP000886687"/>
    </source>
</evidence>
<sequence>MRNFVIFVQGENYNLEVEGKVQLAGFFATRRAEAESEEEASEIVLNQLINEPELCAATTVPGAKPSINVKVAHEMPLEHKNEYTGFTFYPMEEE</sequence>
<name>A0A9E4K3J9_9GAMM</name>
<reference evidence="1" key="1">
    <citation type="journal article" date="2021" name="Proc. Natl. Acad. Sci. U.S.A.">
        <title>Global biogeography of chemosynthetic symbionts reveals both localized and globally distributed symbiont groups. .</title>
        <authorList>
            <person name="Osvatic J.T."/>
            <person name="Wilkins L.G.E."/>
            <person name="Leibrecht L."/>
            <person name="Leray M."/>
            <person name="Zauner S."/>
            <person name="Polzin J."/>
            <person name="Camacho Y."/>
            <person name="Gros O."/>
            <person name="van Gils J.A."/>
            <person name="Eisen J.A."/>
            <person name="Petersen J.M."/>
            <person name="Yuen B."/>
        </authorList>
    </citation>
    <scope>NUCLEOTIDE SEQUENCE</scope>
    <source>
        <strain evidence="1">MAGL173</strain>
    </source>
</reference>
<organism evidence="1 2">
    <name type="scientific">Candidatus Thiodiazotropha lotti</name>
    <dbReference type="NCBI Taxonomy" id="2792787"/>
    <lineage>
        <taxon>Bacteria</taxon>
        <taxon>Pseudomonadati</taxon>
        <taxon>Pseudomonadota</taxon>
        <taxon>Gammaproteobacteria</taxon>
        <taxon>Chromatiales</taxon>
        <taxon>Sedimenticolaceae</taxon>
        <taxon>Candidatus Thiodiazotropha</taxon>
    </lineage>
</organism>